<dbReference type="WBParaSite" id="PSAMB.scaffold971size37829.g10196.t1">
    <property type="protein sequence ID" value="PSAMB.scaffold971size37829.g10196.t1"/>
    <property type="gene ID" value="PSAMB.scaffold971size37829.g10196"/>
</dbReference>
<name>A0A914XSJ5_9BILA</name>
<dbReference type="Proteomes" id="UP000887566">
    <property type="component" value="Unplaced"/>
</dbReference>
<reference evidence="3" key="1">
    <citation type="submission" date="2022-11" db="UniProtKB">
        <authorList>
            <consortium name="WormBaseParasite"/>
        </authorList>
    </citation>
    <scope>IDENTIFICATION</scope>
</reference>
<evidence type="ECO:0000256" key="1">
    <source>
        <dbReference type="SAM" id="MobiDB-lite"/>
    </source>
</evidence>
<feature type="compositionally biased region" description="Polar residues" evidence="1">
    <location>
        <begin position="68"/>
        <end position="108"/>
    </location>
</feature>
<evidence type="ECO:0000313" key="2">
    <source>
        <dbReference type="Proteomes" id="UP000887566"/>
    </source>
</evidence>
<dbReference type="AlphaFoldDB" id="A0A914XSJ5"/>
<evidence type="ECO:0000313" key="3">
    <source>
        <dbReference type="WBParaSite" id="PSAMB.scaffold971size37829.g10196.t1"/>
    </source>
</evidence>
<protein>
    <submittedName>
        <fullName evidence="3">Uncharacterized protein</fullName>
    </submittedName>
</protein>
<feature type="region of interest" description="Disordered" evidence="1">
    <location>
        <begin position="68"/>
        <end position="112"/>
    </location>
</feature>
<keyword evidence="2" id="KW-1185">Reference proteome</keyword>
<organism evidence="2 3">
    <name type="scientific">Plectus sambesii</name>
    <dbReference type="NCBI Taxonomy" id="2011161"/>
    <lineage>
        <taxon>Eukaryota</taxon>
        <taxon>Metazoa</taxon>
        <taxon>Ecdysozoa</taxon>
        <taxon>Nematoda</taxon>
        <taxon>Chromadorea</taxon>
        <taxon>Plectida</taxon>
        <taxon>Plectina</taxon>
        <taxon>Plectoidea</taxon>
        <taxon>Plectidae</taxon>
        <taxon>Plectus</taxon>
    </lineage>
</organism>
<accession>A0A914XSJ5</accession>
<proteinExistence type="predicted"/>
<sequence>MPSVRAANDTSHVYSIYYGVPTTRVHMPAASNYLRAASSNHLPTTTDSSTVPTACYLPATAHLPATGHVSTTADVPSSSDVSTTNNLSTTSHVPPTTHRNMPTTSHLPATTHHTDLSTTASCHMPAADSAALPMPDSAAAALSPCGAPAVRTPYKHRQLLLHVRQFVPPLQVEAIKESRRVCFHFVG</sequence>